<organism evidence="1 2">
    <name type="scientific">Microbulbifer echini</name>
    <dbReference type="NCBI Taxonomy" id="1529067"/>
    <lineage>
        <taxon>Bacteria</taxon>
        <taxon>Pseudomonadati</taxon>
        <taxon>Pseudomonadota</taxon>
        <taxon>Gammaproteobacteria</taxon>
        <taxon>Cellvibrionales</taxon>
        <taxon>Microbulbiferaceae</taxon>
        <taxon>Microbulbifer</taxon>
    </lineage>
</organism>
<reference evidence="1 2" key="1">
    <citation type="submission" date="2024-08" db="EMBL/GenBank/DDBJ databases">
        <authorList>
            <person name="Ishaq N."/>
        </authorList>
    </citation>
    <scope>NUCLEOTIDE SEQUENCE [LARGE SCALE GENOMIC DNA]</scope>
    <source>
        <strain evidence="1 2">JCM 30400</strain>
    </source>
</reference>
<sequence>MIEEFKADLTSLNSLQIYRKYVLGGDCHLLDNHQIFEIRETICENFQIEYNDVILVGSGKLGFSIKPSRRFRAFNDDSDIDIAIVSTKLFEKIWEEAYLFKKSGADWPSSNRFFKYISEGWIRPDKLPTSSYFTFTAEWWNFFNDLTSSNRFGPYKVRGGLYHSHFFLQEYQTICIEQCIQEAF</sequence>
<accession>A0ABV4NSE6</accession>
<name>A0ABV4NSE6_9GAMM</name>
<dbReference type="Proteomes" id="UP001569414">
    <property type="component" value="Unassembled WGS sequence"/>
</dbReference>
<proteinExistence type="predicted"/>
<evidence type="ECO:0000313" key="1">
    <source>
        <dbReference type="EMBL" id="MFA0792459.1"/>
    </source>
</evidence>
<evidence type="ECO:0000313" key="2">
    <source>
        <dbReference type="Proteomes" id="UP001569414"/>
    </source>
</evidence>
<dbReference type="RefSeq" id="WP_371844833.1">
    <property type="nucleotide sequence ID" value="NZ_JBGMEL010000027.1"/>
</dbReference>
<comment type="caution">
    <text evidence="1">The sequence shown here is derived from an EMBL/GenBank/DDBJ whole genome shotgun (WGS) entry which is preliminary data.</text>
</comment>
<keyword evidence="2" id="KW-1185">Reference proteome</keyword>
<gene>
    <name evidence="1" type="ORF">ACCI51_18125</name>
</gene>
<dbReference type="EMBL" id="JBGMEL010000027">
    <property type="protein sequence ID" value="MFA0792459.1"/>
    <property type="molecule type" value="Genomic_DNA"/>
</dbReference>
<protein>
    <submittedName>
        <fullName evidence="1">Uncharacterized protein</fullName>
    </submittedName>
</protein>